<dbReference type="EMBL" id="DS022265">
    <property type="protein sequence ID" value="EWG55856.1"/>
    <property type="molecule type" value="Genomic_DNA"/>
</dbReference>
<dbReference type="GO" id="GO:0009308">
    <property type="term" value="P:amine metabolic process"/>
    <property type="evidence" value="ECO:0007669"/>
    <property type="project" value="UniProtKB-UniRule"/>
</dbReference>
<keyword evidence="1" id="KW-0186">Copper</keyword>
<keyword evidence="4" id="KW-1185">Reference proteome</keyword>
<dbReference type="Pfam" id="PF01179">
    <property type="entry name" value="Cu_amine_oxid"/>
    <property type="match status" value="1"/>
</dbReference>
<keyword evidence="1" id="KW-0479">Metal-binding</keyword>
<dbReference type="EC" id="1.4.3.-" evidence="1"/>
<comment type="PTM">
    <text evidence="1">Topaquinone (TPQ) is generated by copper-dependent autoxidation of a specific tyrosyl residue.</text>
</comment>
<name>W7MWZ0_GIBM7</name>
<evidence type="ECO:0000313" key="3">
    <source>
        <dbReference type="EMBL" id="EWG55856.1"/>
    </source>
</evidence>
<dbReference type="GO" id="GO:0048038">
    <property type="term" value="F:quinone binding"/>
    <property type="evidence" value="ECO:0007669"/>
    <property type="project" value="InterPro"/>
</dbReference>
<dbReference type="GeneID" id="30071111"/>
<evidence type="ECO:0000259" key="2">
    <source>
        <dbReference type="Pfam" id="PF01179"/>
    </source>
</evidence>
<dbReference type="KEGG" id="fvr:FVEG_13798"/>
<dbReference type="Gene3D" id="2.70.98.20">
    <property type="entry name" value="Copper amine oxidase, catalytic domain"/>
    <property type="match status" value="1"/>
</dbReference>
<dbReference type="RefSeq" id="XP_018762047.1">
    <property type="nucleotide sequence ID" value="XM_018903148.1"/>
</dbReference>
<organism evidence="3 4">
    <name type="scientific">Gibberella moniliformis (strain M3125 / FGSC 7600)</name>
    <name type="common">Maize ear and stalk rot fungus</name>
    <name type="synonym">Fusarium verticillioides</name>
    <dbReference type="NCBI Taxonomy" id="334819"/>
    <lineage>
        <taxon>Eukaryota</taxon>
        <taxon>Fungi</taxon>
        <taxon>Dikarya</taxon>
        <taxon>Ascomycota</taxon>
        <taxon>Pezizomycotina</taxon>
        <taxon>Sordariomycetes</taxon>
        <taxon>Hypocreomycetidae</taxon>
        <taxon>Hypocreales</taxon>
        <taxon>Nectriaceae</taxon>
        <taxon>Fusarium</taxon>
        <taxon>Fusarium fujikuroi species complex</taxon>
    </lineage>
</organism>
<dbReference type="GO" id="GO:0005507">
    <property type="term" value="F:copper ion binding"/>
    <property type="evidence" value="ECO:0007669"/>
    <property type="project" value="InterPro"/>
</dbReference>
<dbReference type="SUPFAM" id="SSF49998">
    <property type="entry name" value="Amine oxidase catalytic domain"/>
    <property type="match status" value="1"/>
</dbReference>
<dbReference type="EMBL" id="CM000587">
    <property type="protein sequence ID" value="EWG55856.1"/>
    <property type="molecule type" value="Genomic_DNA"/>
</dbReference>
<accession>W7MWZ0</accession>
<keyword evidence="1" id="KW-0801">TPQ</keyword>
<dbReference type="InterPro" id="IPR036460">
    <property type="entry name" value="Cu_amine_oxidase_C_sf"/>
</dbReference>
<evidence type="ECO:0000313" key="4">
    <source>
        <dbReference type="Proteomes" id="UP000009096"/>
    </source>
</evidence>
<dbReference type="InterPro" id="IPR000269">
    <property type="entry name" value="Cu_amine_oxidase"/>
</dbReference>
<sequence length="153" mass="17538">MIDGLENTFVQEDSIGLPMSEENPYGNAWKVHKTFVEKSCALDFDPQKARVFKIVNEKKLNPNSKNPVGYKVIVPPAQLLMADQASLVRKRARFAEHHMWVTRYKDEDLWTGGKWTNQSIIEKDGVADYAARNDNVRGEDLVAWVTYGLTHMR</sequence>
<protein>
    <recommendedName>
        <fullName evidence="1">Amine oxidase</fullName>
        <ecNumber evidence="1">1.4.3.-</ecNumber>
    </recommendedName>
</protein>
<dbReference type="HOGENOM" id="CLU_1713423_0_0_1"/>
<comment type="cofactor">
    <cofactor evidence="1">
        <name>Cu cation</name>
        <dbReference type="ChEBI" id="CHEBI:23378"/>
    </cofactor>
    <text evidence="1">Contains 1 topaquinone per subunit.</text>
</comment>
<proteinExistence type="inferred from homology"/>
<dbReference type="PANTHER" id="PTHR10638:SF91">
    <property type="entry name" value="AMINE OXIDASE"/>
    <property type="match status" value="1"/>
</dbReference>
<dbReference type="GO" id="GO:0008131">
    <property type="term" value="F:primary methylamine oxidase activity"/>
    <property type="evidence" value="ECO:0007669"/>
    <property type="project" value="InterPro"/>
</dbReference>
<dbReference type="OrthoDB" id="5379943at2759"/>
<dbReference type="VEuPathDB" id="FungiDB:FVEG_13798"/>
<comment type="similarity">
    <text evidence="1">Belongs to the copper/topaquinone oxidase family.</text>
</comment>
<gene>
    <name evidence="3" type="ORF">FVEG_13798</name>
</gene>
<feature type="domain" description="Copper amine oxidase catalytic" evidence="2">
    <location>
        <begin position="1"/>
        <end position="152"/>
    </location>
</feature>
<dbReference type="InterPro" id="IPR015798">
    <property type="entry name" value="Cu_amine_oxidase_C"/>
</dbReference>
<dbReference type="PANTHER" id="PTHR10638">
    <property type="entry name" value="COPPER AMINE OXIDASE"/>
    <property type="match status" value="1"/>
</dbReference>
<evidence type="ECO:0000256" key="1">
    <source>
        <dbReference type="RuleBase" id="RU000672"/>
    </source>
</evidence>
<dbReference type="eggNOG" id="KOG1186">
    <property type="taxonomic scope" value="Eukaryota"/>
</dbReference>
<keyword evidence="1" id="KW-0560">Oxidoreductase</keyword>
<dbReference type="Proteomes" id="UP000009096">
    <property type="component" value="Chromosome 10"/>
</dbReference>
<reference evidence="3 4" key="1">
    <citation type="journal article" date="2010" name="Nature">
        <title>Comparative genomics reveals mobile pathogenicity chromosomes in Fusarium.</title>
        <authorList>
            <person name="Ma L.J."/>
            <person name="van der Does H.C."/>
            <person name="Borkovich K.A."/>
            <person name="Coleman J.J."/>
            <person name="Daboussi M.J."/>
            <person name="Di Pietro A."/>
            <person name="Dufresne M."/>
            <person name="Freitag M."/>
            <person name="Grabherr M."/>
            <person name="Henrissat B."/>
            <person name="Houterman P.M."/>
            <person name="Kang S."/>
            <person name="Shim W.B."/>
            <person name="Woloshuk C."/>
            <person name="Xie X."/>
            <person name="Xu J.R."/>
            <person name="Antoniw J."/>
            <person name="Baker S.E."/>
            <person name="Bluhm B.H."/>
            <person name="Breakspear A."/>
            <person name="Brown D.W."/>
            <person name="Butchko R.A."/>
            <person name="Chapman S."/>
            <person name="Coulson R."/>
            <person name="Coutinho P.M."/>
            <person name="Danchin E.G."/>
            <person name="Diener A."/>
            <person name="Gale L.R."/>
            <person name="Gardiner D.M."/>
            <person name="Goff S."/>
            <person name="Hammond-Kosack K.E."/>
            <person name="Hilburn K."/>
            <person name="Hua-Van A."/>
            <person name="Jonkers W."/>
            <person name="Kazan K."/>
            <person name="Kodira C.D."/>
            <person name="Koehrsen M."/>
            <person name="Kumar L."/>
            <person name="Lee Y.H."/>
            <person name="Li L."/>
            <person name="Manners J.M."/>
            <person name="Miranda-Saavedra D."/>
            <person name="Mukherjee M."/>
            <person name="Park G."/>
            <person name="Park J."/>
            <person name="Park S.Y."/>
            <person name="Proctor R.H."/>
            <person name="Regev A."/>
            <person name="Ruiz-Roldan M.C."/>
            <person name="Sain D."/>
            <person name="Sakthikumar S."/>
            <person name="Sykes S."/>
            <person name="Schwartz D.C."/>
            <person name="Turgeon B.G."/>
            <person name="Wapinski I."/>
            <person name="Yoder O."/>
            <person name="Young S."/>
            <person name="Zeng Q."/>
            <person name="Zhou S."/>
            <person name="Galagan J."/>
            <person name="Cuomo C.A."/>
            <person name="Kistler H.C."/>
            <person name="Rep M."/>
        </authorList>
    </citation>
    <scope>NUCLEOTIDE SEQUENCE [LARGE SCALE GENOMIC DNA]</scope>
    <source>
        <strain evidence="4">M3125 / FGSC 7600</strain>
    </source>
</reference>
<dbReference type="AlphaFoldDB" id="W7MWZ0"/>